<dbReference type="GO" id="GO:0016791">
    <property type="term" value="F:phosphatase activity"/>
    <property type="evidence" value="ECO:0007669"/>
    <property type="project" value="TreeGrafter"/>
</dbReference>
<keyword evidence="2" id="KW-1185">Reference proteome</keyword>
<dbReference type="Gene3D" id="3.40.50.1240">
    <property type="entry name" value="Phosphoglycerate mutase-like"/>
    <property type="match status" value="1"/>
</dbReference>
<dbReference type="InterPro" id="IPR029033">
    <property type="entry name" value="His_PPase_superfam"/>
</dbReference>
<dbReference type="AlphaFoldDB" id="A0A8K0NLY9"/>
<dbReference type="PANTHER" id="PTHR48100:SF1">
    <property type="entry name" value="HISTIDINE PHOSPHATASE FAMILY PROTEIN-RELATED"/>
    <property type="match status" value="1"/>
</dbReference>
<proteinExistence type="predicted"/>
<dbReference type="SUPFAM" id="SSF53254">
    <property type="entry name" value="Phosphoglycerate mutase-like"/>
    <property type="match status" value="1"/>
</dbReference>
<dbReference type="CDD" id="cd07067">
    <property type="entry name" value="HP_PGM_like"/>
    <property type="match status" value="1"/>
</dbReference>
<dbReference type="Proteomes" id="UP000812966">
    <property type="component" value="Unassembled WGS sequence"/>
</dbReference>
<comment type="caution">
    <text evidence="1">The sequence shown here is derived from an EMBL/GenBank/DDBJ whole genome shotgun (WGS) entry which is preliminary data.</text>
</comment>
<dbReference type="EMBL" id="JABELV010000232">
    <property type="protein sequence ID" value="KAG7527751.1"/>
    <property type="molecule type" value="Genomic_DNA"/>
</dbReference>
<sequence>MRHGQGEHNLVMINNEPDSWKLAYAEKNGAVDPELTELGKAQATAVGSAWKDMLERGIPKPEKYLVSPLVRAIDTMNLTYGDLMEDDQKPVVIENLRETVFGNTWDQRRTKSELADRYPNITFEQEFSEQDPHQQLARKLAEEGNAARLEKVQSVLHSIASDCPETYIAITGHRRNLTALFALLHHRNVRLAQGEIIPVVIKITEKDVARNDANGL</sequence>
<organism evidence="1 2">
    <name type="scientific">Filobasidium floriforme</name>
    <dbReference type="NCBI Taxonomy" id="5210"/>
    <lineage>
        <taxon>Eukaryota</taxon>
        <taxon>Fungi</taxon>
        <taxon>Dikarya</taxon>
        <taxon>Basidiomycota</taxon>
        <taxon>Agaricomycotina</taxon>
        <taxon>Tremellomycetes</taxon>
        <taxon>Filobasidiales</taxon>
        <taxon>Filobasidiaceae</taxon>
        <taxon>Filobasidium</taxon>
    </lineage>
</organism>
<evidence type="ECO:0008006" key="3">
    <source>
        <dbReference type="Google" id="ProtNLM"/>
    </source>
</evidence>
<dbReference type="Pfam" id="PF00300">
    <property type="entry name" value="His_Phos_1"/>
    <property type="match status" value="1"/>
</dbReference>
<dbReference type="InterPro" id="IPR013078">
    <property type="entry name" value="His_Pase_superF_clade-1"/>
</dbReference>
<dbReference type="PANTHER" id="PTHR48100">
    <property type="entry name" value="BROAD-SPECIFICITY PHOSPHATASE YOR283W-RELATED"/>
    <property type="match status" value="1"/>
</dbReference>
<gene>
    <name evidence="1" type="ORF">FFLO_06613</name>
</gene>
<protein>
    <recommendedName>
        <fullName evidence="3">Phosphoglycerate mutase</fullName>
    </recommendedName>
</protein>
<dbReference type="GO" id="GO:0005737">
    <property type="term" value="C:cytoplasm"/>
    <property type="evidence" value="ECO:0007669"/>
    <property type="project" value="TreeGrafter"/>
</dbReference>
<reference evidence="1" key="1">
    <citation type="submission" date="2020-04" db="EMBL/GenBank/DDBJ databases">
        <title>Analysis of mating type loci in Filobasidium floriforme.</title>
        <authorList>
            <person name="Nowrousian M."/>
        </authorList>
    </citation>
    <scope>NUCLEOTIDE SEQUENCE</scope>
    <source>
        <strain evidence="1">CBS 6242</strain>
    </source>
</reference>
<evidence type="ECO:0000313" key="2">
    <source>
        <dbReference type="Proteomes" id="UP000812966"/>
    </source>
</evidence>
<name>A0A8K0NLY9_9TREE</name>
<accession>A0A8K0NLY9</accession>
<dbReference type="InterPro" id="IPR050275">
    <property type="entry name" value="PGM_Phosphatase"/>
</dbReference>
<evidence type="ECO:0000313" key="1">
    <source>
        <dbReference type="EMBL" id="KAG7527751.1"/>
    </source>
</evidence>